<comment type="caution">
    <text evidence="2">The sequence shown here is derived from an EMBL/GenBank/DDBJ whole genome shotgun (WGS) entry which is preliminary data.</text>
</comment>
<organism evidence="2 3">
    <name type="scientific">Dactylosporangium cerinum</name>
    <dbReference type="NCBI Taxonomy" id="1434730"/>
    <lineage>
        <taxon>Bacteria</taxon>
        <taxon>Bacillati</taxon>
        <taxon>Actinomycetota</taxon>
        <taxon>Actinomycetes</taxon>
        <taxon>Micromonosporales</taxon>
        <taxon>Micromonosporaceae</taxon>
        <taxon>Dactylosporangium</taxon>
    </lineage>
</organism>
<proteinExistence type="predicted"/>
<name>A0ABV9WIG8_9ACTN</name>
<feature type="region of interest" description="Disordered" evidence="1">
    <location>
        <begin position="100"/>
        <end position="179"/>
    </location>
</feature>
<reference evidence="3" key="1">
    <citation type="journal article" date="2019" name="Int. J. Syst. Evol. Microbiol.">
        <title>The Global Catalogue of Microorganisms (GCM) 10K type strain sequencing project: providing services to taxonomists for standard genome sequencing and annotation.</title>
        <authorList>
            <consortium name="The Broad Institute Genomics Platform"/>
            <consortium name="The Broad Institute Genome Sequencing Center for Infectious Disease"/>
            <person name="Wu L."/>
            <person name="Ma J."/>
        </authorList>
    </citation>
    <scope>NUCLEOTIDE SEQUENCE [LARGE SCALE GENOMIC DNA]</scope>
    <source>
        <strain evidence="3">CGMCC 4.7152</strain>
    </source>
</reference>
<dbReference type="EMBL" id="JBHSIU010000130">
    <property type="protein sequence ID" value="MFC5007874.1"/>
    <property type="molecule type" value="Genomic_DNA"/>
</dbReference>
<feature type="region of interest" description="Disordered" evidence="1">
    <location>
        <begin position="550"/>
        <end position="585"/>
    </location>
</feature>
<accession>A0ABV9WIG8</accession>
<keyword evidence="3" id="KW-1185">Reference proteome</keyword>
<evidence type="ECO:0000313" key="3">
    <source>
        <dbReference type="Proteomes" id="UP001595912"/>
    </source>
</evidence>
<gene>
    <name evidence="2" type="ORF">ACFPIJ_59950</name>
</gene>
<dbReference type="Proteomes" id="UP001595912">
    <property type="component" value="Unassembled WGS sequence"/>
</dbReference>
<feature type="compositionally biased region" description="Low complexity" evidence="1">
    <location>
        <begin position="100"/>
        <end position="149"/>
    </location>
</feature>
<protein>
    <recommendedName>
        <fullName evidence="4">SWIM-type domain-containing protein</fullName>
    </recommendedName>
</protein>
<dbReference type="RefSeq" id="WP_380128519.1">
    <property type="nucleotide sequence ID" value="NZ_JBHSIU010000130.1"/>
</dbReference>
<sequence>MSGVALPPVADTVLVAAVDALPARLRKKVDEAVTRFAALPVTEADGRFTVAVDDTTAVTLVTDGGVVRSPDAATCTCLLAPNCLHRAAVLALAPAYAEGAPTGTAGPTQDTAPADAATPVAAQVPSAPQTTAATASDRTTAAASGNAAAPTEGSTAVPASDSTAVPASDSTAVATDGSTAVPAEGSAAVPAEAVAEPLTVQQRAAVEHLWRAAVDVLAAGVTGSGTVARTALLRAAHEGQACKVYRPAAAARVVAAMLQAARSGDPDFRLGDLTAALQELIGVLQRLRAAGGGPAEGLLGAARRAYELQGSLRLHGLCTTAVLADSGYAGVVTYVADRDGGLWMIADLMPGDARRAAKAGNATVALGETALSHRALTRAGLVVSGATASATRQLGAGRSVRAVTAGGCGWHEEPLAGLWRVPLGEQVHRAFGALALPVTDRRAGDDLVFLSVRIDGTGSGDAVSATASSGAALTLRVADDSPALAYRDNLRFLGRATGLELLMVARPDPARPGTVFPLSVAPVDGTGWNLPAAQAGHVDLAFDRLHRSHLPQPEGIAAPGDDDTGDHPAQVTPGEAGSPLTPVTGRAATTGDPVLRLLAAQVERTVSGGRTVHTFAAGRGPSDATRLRRGRLDTGAVLLDRLTEAACTRPRDTFGRLAGDDGSAFAQAWLATAVYTDAATRAVAEATWLPAAAP</sequence>
<evidence type="ECO:0000313" key="2">
    <source>
        <dbReference type="EMBL" id="MFC5007874.1"/>
    </source>
</evidence>
<evidence type="ECO:0000256" key="1">
    <source>
        <dbReference type="SAM" id="MobiDB-lite"/>
    </source>
</evidence>
<feature type="compositionally biased region" description="Polar residues" evidence="1">
    <location>
        <begin position="160"/>
        <end position="178"/>
    </location>
</feature>
<evidence type="ECO:0008006" key="4">
    <source>
        <dbReference type="Google" id="ProtNLM"/>
    </source>
</evidence>